<evidence type="ECO:0000313" key="1">
    <source>
        <dbReference type="EMBL" id="PRY22211.1"/>
    </source>
</evidence>
<keyword evidence="2" id="KW-1185">Reference proteome</keyword>
<evidence type="ECO:0000313" key="2">
    <source>
        <dbReference type="Proteomes" id="UP000239480"/>
    </source>
</evidence>
<proteinExistence type="predicted"/>
<gene>
    <name evidence="1" type="ORF">CLV78_107135</name>
</gene>
<protein>
    <submittedName>
        <fullName evidence="1">Uncharacterized protein</fullName>
    </submittedName>
</protein>
<dbReference type="Proteomes" id="UP000239480">
    <property type="component" value="Unassembled WGS sequence"/>
</dbReference>
<reference evidence="1 2" key="1">
    <citation type="submission" date="2018-03" db="EMBL/GenBank/DDBJ databases">
        <title>Genomic Encyclopedia of Archaeal and Bacterial Type Strains, Phase II (KMG-II): from individual species to whole genera.</title>
        <authorList>
            <person name="Goeker M."/>
        </authorList>
    </citation>
    <scope>NUCLEOTIDE SEQUENCE [LARGE SCALE GENOMIC DNA]</scope>
    <source>
        <strain evidence="1 2">DSM 29328</strain>
    </source>
</reference>
<dbReference type="EMBL" id="PVTD01000007">
    <property type="protein sequence ID" value="PRY22211.1"/>
    <property type="molecule type" value="Genomic_DNA"/>
</dbReference>
<dbReference type="AlphaFoldDB" id="A0A2T0RM49"/>
<accession>A0A2T0RM49</accession>
<name>A0A2T0RM49_9RHOB</name>
<comment type="caution">
    <text evidence="1">The sequence shown here is derived from an EMBL/GenBank/DDBJ whole genome shotgun (WGS) entry which is preliminary data.</text>
</comment>
<organism evidence="1 2">
    <name type="scientific">Aliiruegeria haliotis</name>
    <dbReference type="NCBI Taxonomy" id="1280846"/>
    <lineage>
        <taxon>Bacteria</taxon>
        <taxon>Pseudomonadati</taxon>
        <taxon>Pseudomonadota</taxon>
        <taxon>Alphaproteobacteria</taxon>
        <taxon>Rhodobacterales</taxon>
        <taxon>Roseobacteraceae</taxon>
        <taxon>Aliiruegeria</taxon>
    </lineage>
</organism>
<sequence>MGDRCWYCRGLPRPVIAGNNLHRGLRRDHSHWFVCTEKSNGSHLRTDQSFQYFEKSALKPCISAGIVVAGFRPVV</sequence>